<dbReference type="PANTHER" id="PTHR30535">
    <property type="entry name" value="VITAMIN B12-BINDING PROTEIN"/>
    <property type="match status" value="1"/>
</dbReference>
<dbReference type="InterPro" id="IPR050902">
    <property type="entry name" value="ABC_Transporter_SBP"/>
</dbReference>
<accession>A0ABQ3FHK7</accession>
<sequence>MSLRIAKSLSEPGDTRRPVRVRMLAVLVAAVLLVFAGAFTASAREILDATGRKVIVPDQPMRVFAAGPPASVLLYALKPEAMIGWVRAPRDRDLPYLQTATHALPELGRLSGKGGTLNLEVLLAAKPDLIVDFGTVNETYLTLATKVQEQTGVPYVLIDGSFANTPAAIRQMAEILGVPERGEALASYAEATFAMVTRVLEAVPPEDRPTVYLARGPEGLESAARGAINAEIIEWAGGLNVVGGPDRGLVTTSVEQILAWAPATVVTIDRDFARDVATLPGWSDVPAVRDARVLLAPAEPFGFIDSPPSMNRLIGLHWLMHSFYPEVAEGDLGAEVARFYKLFYHVTLDDAAVAGLLEN</sequence>
<dbReference type="SUPFAM" id="SSF53807">
    <property type="entry name" value="Helical backbone' metal receptor"/>
    <property type="match status" value="1"/>
</dbReference>
<reference evidence="3" key="1">
    <citation type="journal article" date="2019" name="Int. J. Syst. Evol. Microbiol.">
        <title>The Global Catalogue of Microorganisms (GCM) 10K type strain sequencing project: providing services to taxonomists for standard genome sequencing and annotation.</title>
        <authorList>
            <consortium name="The Broad Institute Genomics Platform"/>
            <consortium name="The Broad Institute Genome Sequencing Center for Infectious Disease"/>
            <person name="Wu L."/>
            <person name="Ma J."/>
        </authorList>
    </citation>
    <scope>NUCLEOTIDE SEQUENCE [LARGE SCALE GENOMIC DNA]</scope>
    <source>
        <strain evidence="3">KCTC 23298</strain>
    </source>
</reference>
<evidence type="ECO:0000313" key="3">
    <source>
        <dbReference type="Proteomes" id="UP000658305"/>
    </source>
</evidence>
<dbReference type="EMBL" id="BMYI01000007">
    <property type="protein sequence ID" value="GHC24621.1"/>
    <property type="molecule type" value="Genomic_DNA"/>
</dbReference>
<dbReference type="PANTHER" id="PTHR30535:SF34">
    <property type="entry name" value="MOLYBDATE-BINDING PROTEIN MOLA"/>
    <property type="match status" value="1"/>
</dbReference>
<dbReference type="Gene3D" id="1.20.58.2180">
    <property type="match status" value="1"/>
</dbReference>
<dbReference type="Gene3D" id="3.40.50.1980">
    <property type="entry name" value="Nitrogenase molybdenum iron protein domain"/>
    <property type="match status" value="2"/>
</dbReference>
<organism evidence="2 3">
    <name type="scientific">Gemmobacter nanjingensis</name>
    <dbReference type="NCBI Taxonomy" id="488454"/>
    <lineage>
        <taxon>Bacteria</taxon>
        <taxon>Pseudomonadati</taxon>
        <taxon>Pseudomonadota</taxon>
        <taxon>Alphaproteobacteria</taxon>
        <taxon>Rhodobacterales</taxon>
        <taxon>Paracoccaceae</taxon>
        <taxon>Gemmobacter</taxon>
    </lineage>
</organism>
<feature type="domain" description="Fe/B12 periplasmic-binding" evidence="1">
    <location>
        <begin position="62"/>
        <end position="327"/>
    </location>
</feature>
<name>A0ABQ3FHK7_9RHOB</name>
<evidence type="ECO:0000259" key="1">
    <source>
        <dbReference type="PROSITE" id="PS50983"/>
    </source>
</evidence>
<comment type="caution">
    <text evidence="2">The sequence shown here is derived from an EMBL/GenBank/DDBJ whole genome shotgun (WGS) entry which is preliminary data.</text>
</comment>
<dbReference type="RefSeq" id="WP_229825457.1">
    <property type="nucleotide sequence ID" value="NZ_BMYI01000007.1"/>
</dbReference>
<dbReference type="PROSITE" id="PS50983">
    <property type="entry name" value="FE_B12_PBP"/>
    <property type="match status" value="1"/>
</dbReference>
<dbReference type="Pfam" id="PF01497">
    <property type="entry name" value="Peripla_BP_2"/>
    <property type="match status" value="1"/>
</dbReference>
<proteinExistence type="predicted"/>
<evidence type="ECO:0000313" key="2">
    <source>
        <dbReference type="EMBL" id="GHC24621.1"/>
    </source>
</evidence>
<gene>
    <name evidence="2" type="ORF">GCM10007291_25160</name>
</gene>
<dbReference type="InterPro" id="IPR002491">
    <property type="entry name" value="ABC_transptr_periplasmic_BD"/>
</dbReference>
<keyword evidence="3" id="KW-1185">Reference proteome</keyword>
<protein>
    <submittedName>
        <fullName evidence="2">Iron ABC transporter substrate-binding protein</fullName>
    </submittedName>
</protein>
<dbReference type="Proteomes" id="UP000658305">
    <property type="component" value="Unassembled WGS sequence"/>
</dbReference>